<dbReference type="PROSITE" id="PS51066">
    <property type="entry name" value="ZF_FPG_2"/>
    <property type="match status" value="1"/>
</dbReference>
<dbReference type="InterPro" id="IPR010663">
    <property type="entry name" value="Znf_FPG/IleRS"/>
</dbReference>
<dbReference type="EC" id="3.2.2.23" evidence="4"/>
<dbReference type="Gene3D" id="3.20.190.10">
    <property type="entry name" value="MutM-like, N-terminal"/>
    <property type="match status" value="1"/>
</dbReference>
<keyword evidence="21" id="KW-1185">Reference proteome</keyword>
<dbReference type="InterPro" id="IPR035937">
    <property type="entry name" value="FPG_N"/>
</dbReference>
<dbReference type="RefSeq" id="WP_148397911.1">
    <property type="nucleotide sequence ID" value="NZ_JAJAGH010000005.1"/>
</dbReference>
<comment type="similarity">
    <text evidence="3">Belongs to the FPG family.</text>
</comment>
<evidence type="ECO:0000256" key="3">
    <source>
        <dbReference type="ARBA" id="ARBA00009409"/>
    </source>
</evidence>
<evidence type="ECO:0000256" key="1">
    <source>
        <dbReference type="ARBA" id="ARBA00001668"/>
    </source>
</evidence>
<evidence type="ECO:0000256" key="8">
    <source>
        <dbReference type="ARBA" id="ARBA00022763"/>
    </source>
</evidence>
<comment type="catalytic activity">
    <reaction evidence="1">
        <text>Hydrolysis of DNA containing ring-opened 7-methylguanine residues, releasing 2,6-diamino-4-hydroxy-5-(N-methyl)formamidopyrimidine.</text>
        <dbReference type="EC" id="3.2.2.23"/>
    </reaction>
</comment>
<keyword evidence="12" id="KW-0238">DNA-binding</keyword>
<dbReference type="Gene3D" id="1.10.8.50">
    <property type="match status" value="1"/>
</dbReference>
<dbReference type="InterPro" id="IPR000214">
    <property type="entry name" value="Znf_DNA_glyclase/AP_lyase"/>
</dbReference>
<dbReference type="SUPFAM" id="SSF81624">
    <property type="entry name" value="N-terminal domain of MutM-like DNA repair proteins"/>
    <property type="match status" value="1"/>
</dbReference>
<evidence type="ECO:0000256" key="14">
    <source>
        <dbReference type="ARBA" id="ARBA00023239"/>
    </source>
</evidence>
<evidence type="ECO:0000256" key="12">
    <source>
        <dbReference type="ARBA" id="ARBA00023125"/>
    </source>
</evidence>
<dbReference type="Proteomes" id="UP001065549">
    <property type="component" value="Unassembled WGS sequence"/>
</dbReference>
<name>A0A9J6QRF2_9FIRM</name>
<comment type="caution">
    <text evidence="20">The sequence shown here is derived from an EMBL/GenBank/DDBJ whole genome shotgun (WGS) entry which is preliminary data.</text>
</comment>
<evidence type="ECO:0000256" key="9">
    <source>
        <dbReference type="ARBA" id="ARBA00022771"/>
    </source>
</evidence>
<dbReference type="PANTHER" id="PTHR22993">
    <property type="entry name" value="FORMAMIDOPYRIMIDINE-DNA GLYCOSYLASE"/>
    <property type="match status" value="1"/>
</dbReference>
<keyword evidence="20" id="KW-0540">Nuclease</keyword>
<keyword evidence="15" id="KW-0511">Multifunctional enzyme</keyword>
<dbReference type="AlphaFoldDB" id="A0A9J6QRF2"/>
<dbReference type="SMART" id="SM01232">
    <property type="entry name" value="H2TH"/>
    <property type="match status" value="1"/>
</dbReference>
<proteinExistence type="inferred from homology"/>
<protein>
    <recommendedName>
        <fullName evidence="6">Formamidopyrimidine-DNA glycosylase</fullName>
        <ecNumber evidence="4">3.2.2.23</ecNumber>
        <ecNumber evidence="5">4.2.99.18</ecNumber>
    </recommendedName>
    <alternativeName>
        <fullName evidence="17">DNA-(apurinic or apyrimidinic site) lyase MutM</fullName>
    </alternativeName>
</protein>
<keyword evidence="13" id="KW-0234">DNA repair</keyword>
<dbReference type="InterPro" id="IPR012319">
    <property type="entry name" value="FPG_cat"/>
</dbReference>
<keyword evidence="11" id="KW-0862">Zinc</keyword>
<evidence type="ECO:0000256" key="11">
    <source>
        <dbReference type="ARBA" id="ARBA00022833"/>
    </source>
</evidence>
<dbReference type="InterPro" id="IPR010979">
    <property type="entry name" value="Ribosomal_uS13-like_H2TH"/>
</dbReference>
<keyword evidence="7" id="KW-0479">Metal-binding</keyword>
<evidence type="ECO:0000256" key="4">
    <source>
        <dbReference type="ARBA" id="ARBA00012024"/>
    </source>
</evidence>
<dbReference type="GO" id="GO:0140078">
    <property type="term" value="F:class I DNA-(apurinic or apyrimidinic site) endonuclease activity"/>
    <property type="evidence" value="ECO:0007669"/>
    <property type="project" value="UniProtKB-EC"/>
</dbReference>
<evidence type="ECO:0000256" key="7">
    <source>
        <dbReference type="ARBA" id="ARBA00022723"/>
    </source>
</evidence>
<evidence type="ECO:0000313" key="20">
    <source>
        <dbReference type="EMBL" id="MCU7377051.1"/>
    </source>
</evidence>
<evidence type="ECO:0000259" key="19">
    <source>
        <dbReference type="PROSITE" id="PS51066"/>
    </source>
</evidence>
<dbReference type="GO" id="GO:0006284">
    <property type="term" value="P:base-excision repair"/>
    <property type="evidence" value="ECO:0007669"/>
    <property type="project" value="InterPro"/>
</dbReference>
<evidence type="ECO:0000256" key="10">
    <source>
        <dbReference type="ARBA" id="ARBA00022801"/>
    </source>
</evidence>
<dbReference type="GO" id="GO:0003684">
    <property type="term" value="F:damaged DNA binding"/>
    <property type="evidence" value="ECO:0007669"/>
    <property type="project" value="InterPro"/>
</dbReference>
<evidence type="ECO:0000256" key="5">
    <source>
        <dbReference type="ARBA" id="ARBA00012720"/>
    </source>
</evidence>
<feature type="domain" description="FPG-type" evidence="19">
    <location>
        <begin position="226"/>
        <end position="272"/>
    </location>
</feature>
<dbReference type="PANTHER" id="PTHR22993:SF9">
    <property type="entry name" value="FORMAMIDOPYRIMIDINE-DNA GLYCOSYLASE"/>
    <property type="match status" value="1"/>
</dbReference>
<dbReference type="SUPFAM" id="SSF57716">
    <property type="entry name" value="Glucocorticoid receptor-like (DNA-binding domain)"/>
    <property type="match status" value="1"/>
</dbReference>
<dbReference type="EC" id="4.2.99.18" evidence="5"/>
<dbReference type="GO" id="GO:0034039">
    <property type="term" value="F:8-oxo-7,8-dihydroguanine DNA N-glycosylase activity"/>
    <property type="evidence" value="ECO:0007669"/>
    <property type="project" value="TreeGrafter"/>
</dbReference>
<dbReference type="GO" id="GO:0008270">
    <property type="term" value="F:zinc ion binding"/>
    <property type="evidence" value="ECO:0007669"/>
    <property type="project" value="UniProtKB-KW"/>
</dbReference>
<dbReference type="Pfam" id="PF01149">
    <property type="entry name" value="Fapy_DNA_glyco"/>
    <property type="match status" value="1"/>
</dbReference>
<organism evidence="20 21">
    <name type="scientific">Hominibacterium faecale</name>
    <dbReference type="NCBI Taxonomy" id="2839743"/>
    <lineage>
        <taxon>Bacteria</taxon>
        <taxon>Bacillati</taxon>
        <taxon>Bacillota</taxon>
        <taxon>Clostridia</taxon>
        <taxon>Peptostreptococcales</taxon>
        <taxon>Anaerovoracaceae</taxon>
        <taxon>Hominibacterium</taxon>
    </lineage>
</organism>
<sequence length="274" mass="30646">MIEIPESSTLAKQLNQTIRGKGIETVNAAKSPHKFAFFTGDPQDYPSKLEGQTVHEAQALAGIVQLHIGDLCLTFNDGTNLRFFQADEKKPEKHQLFIEFTDKTALTCSVQMYGGIHLFKEDENDDMYYSVAKSKPSPLTEAFDFYHFCSIWDEAKQILSIKGLLATEQRIPGLGNGVLQDILFRAGVNPKSKLCDLEEKRRRIFESIKETLAEMAEKGGRNTEKDLFGNPGGYKSILSSKTWKEPCPVCGSAIERKAYLGGNVYYCPVCQSLK</sequence>
<evidence type="ECO:0000313" key="21">
    <source>
        <dbReference type="Proteomes" id="UP001065549"/>
    </source>
</evidence>
<keyword evidence="8" id="KW-0227">DNA damage</keyword>
<gene>
    <name evidence="20" type="ORF">OBO34_01640</name>
</gene>
<evidence type="ECO:0000256" key="16">
    <source>
        <dbReference type="ARBA" id="ARBA00023295"/>
    </source>
</evidence>
<keyword evidence="9 18" id="KW-0863">Zinc-finger</keyword>
<keyword evidence="10" id="KW-0378">Hydrolase</keyword>
<reference evidence="20" key="1">
    <citation type="submission" date="2022-09" db="EMBL/GenBank/DDBJ databases">
        <title>Culturomic study of gut microbiota in children with autism spectrum disorder.</title>
        <authorList>
            <person name="Efimov B.A."/>
            <person name="Chaplin A.V."/>
            <person name="Sokolova S.R."/>
            <person name="Pikina A.P."/>
            <person name="Korzhanova M."/>
            <person name="Belova V."/>
            <person name="Korostin D."/>
        </authorList>
    </citation>
    <scope>NUCLEOTIDE SEQUENCE</scope>
    <source>
        <strain evidence="20">ASD5510</strain>
    </source>
</reference>
<evidence type="ECO:0000256" key="6">
    <source>
        <dbReference type="ARBA" id="ARBA00016240"/>
    </source>
</evidence>
<dbReference type="Pfam" id="PF06827">
    <property type="entry name" value="zf-FPG_IleRS"/>
    <property type="match status" value="1"/>
</dbReference>
<keyword evidence="16" id="KW-0326">Glycosidase</keyword>
<dbReference type="InterPro" id="IPR015886">
    <property type="entry name" value="H2TH_FPG"/>
</dbReference>
<evidence type="ECO:0000256" key="2">
    <source>
        <dbReference type="ARBA" id="ARBA00001947"/>
    </source>
</evidence>
<comment type="cofactor">
    <cofactor evidence="2">
        <name>Zn(2+)</name>
        <dbReference type="ChEBI" id="CHEBI:29105"/>
    </cofactor>
</comment>
<keyword evidence="20" id="KW-0255">Endonuclease</keyword>
<evidence type="ECO:0000256" key="15">
    <source>
        <dbReference type="ARBA" id="ARBA00023268"/>
    </source>
</evidence>
<accession>A0A9J6QRF2</accession>
<evidence type="ECO:0000256" key="17">
    <source>
        <dbReference type="ARBA" id="ARBA00030638"/>
    </source>
</evidence>
<evidence type="ECO:0000256" key="13">
    <source>
        <dbReference type="ARBA" id="ARBA00023204"/>
    </source>
</evidence>
<keyword evidence="14" id="KW-0456">Lyase</keyword>
<dbReference type="EMBL" id="JAOSHN010000001">
    <property type="protein sequence ID" value="MCU7377051.1"/>
    <property type="molecule type" value="Genomic_DNA"/>
</dbReference>
<evidence type="ECO:0000256" key="18">
    <source>
        <dbReference type="PROSITE-ProRule" id="PRU00391"/>
    </source>
</evidence>
<dbReference type="SUPFAM" id="SSF46946">
    <property type="entry name" value="S13-like H2TH domain"/>
    <property type="match status" value="1"/>
</dbReference>